<accession>Q16U99</accession>
<evidence type="ECO:0000313" key="6">
    <source>
        <dbReference type="EMBL" id="EAT38117.1"/>
    </source>
</evidence>
<dbReference type="SUPFAM" id="SSF55816">
    <property type="entry name" value="5'-nucleotidase (syn. UDP-sugar hydrolase), C-terminal domain"/>
    <property type="match status" value="1"/>
</dbReference>
<dbReference type="PANTHER" id="PTHR11575">
    <property type="entry name" value="5'-NUCLEOTIDASE-RELATED"/>
    <property type="match status" value="1"/>
</dbReference>
<reference evidence="6" key="1">
    <citation type="submission" date="2005-10" db="EMBL/GenBank/DDBJ databases">
        <authorList>
            <person name="Loftus B.J."/>
            <person name="Nene V.M."/>
            <person name="Hannick L.I."/>
            <person name="Bidwell S."/>
            <person name="Haas B."/>
            <person name="Amedeo P."/>
            <person name="Orvis J."/>
            <person name="Wortman J.R."/>
            <person name="White O.R."/>
            <person name="Salzberg S."/>
            <person name="Shumway M."/>
            <person name="Koo H."/>
            <person name="Zhao Y."/>
            <person name="Holmes M."/>
            <person name="Miller J."/>
            <person name="Schatz M."/>
            <person name="Pop M."/>
            <person name="Pai G."/>
            <person name="Utterback T."/>
            <person name="Rogers Y.-H."/>
            <person name="Kravitz S."/>
            <person name="Fraser C.M."/>
        </authorList>
    </citation>
    <scope>NUCLEOTIDE SEQUENCE</scope>
    <source>
        <strain evidence="6">Liverpool</strain>
    </source>
</reference>
<dbReference type="GO" id="GO:0000166">
    <property type="term" value="F:nucleotide binding"/>
    <property type="evidence" value="ECO:0007669"/>
    <property type="project" value="UniProtKB-KW"/>
</dbReference>
<protein>
    <submittedName>
        <fullName evidence="6">AAEL009968-PA</fullName>
    </submittedName>
</protein>
<dbReference type="AlphaFoldDB" id="Q16U99"/>
<reference evidence="6" key="2">
    <citation type="journal article" date="2007" name="Science">
        <title>Genome sequence of Aedes aegypti, a major arbovirus vector.</title>
        <authorList>
            <person name="Nene V."/>
            <person name="Wortman J.R."/>
            <person name="Lawson D."/>
            <person name="Haas B."/>
            <person name="Kodira C."/>
            <person name="Tu Z.J."/>
            <person name="Loftus B."/>
            <person name="Xi Z."/>
            <person name="Megy K."/>
            <person name="Grabherr M."/>
            <person name="Ren Q."/>
            <person name="Zdobnov E.M."/>
            <person name="Lobo N.F."/>
            <person name="Campbell K.S."/>
            <person name="Brown S.E."/>
            <person name="Bonaldo M.F."/>
            <person name="Zhu J."/>
            <person name="Sinkins S.P."/>
            <person name="Hogenkamp D.G."/>
            <person name="Amedeo P."/>
            <person name="Arensburger P."/>
            <person name="Atkinson P.W."/>
            <person name="Bidwell S."/>
            <person name="Biedler J."/>
            <person name="Birney E."/>
            <person name="Bruggner R.V."/>
            <person name="Costas J."/>
            <person name="Coy M.R."/>
            <person name="Crabtree J."/>
            <person name="Crawford M."/>
            <person name="Debruyn B."/>
            <person name="Decaprio D."/>
            <person name="Eiglmeier K."/>
            <person name="Eisenstadt E."/>
            <person name="El-Dorry H."/>
            <person name="Gelbart W.M."/>
            <person name="Gomes S.L."/>
            <person name="Hammond M."/>
            <person name="Hannick L.I."/>
            <person name="Hogan J.R."/>
            <person name="Holmes M.H."/>
            <person name="Jaffe D."/>
            <person name="Johnston J.S."/>
            <person name="Kennedy R.C."/>
            <person name="Koo H."/>
            <person name="Kravitz S."/>
            <person name="Kriventseva E.V."/>
            <person name="Kulp D."/>
            <person name="Labutti K."/>
            <person name="Lee E."/>
            <person name="Li S."/>
            <person name="Lovin D.D."/>
            <person name="Mao C."/>
            <person name="Mauceli E."/>
            <person name="Menck C.F."/>
            <person name="Miller J.R."/>
            <person name="Montgomery P."/>
            <person name="Mori A."/>
            <person name="Nascimento A.L."/>
            <person name="Naveira H.F."/>
            <person name="Nusbaum C."/>
            <person name="O'leary S."/>
            <person name="Orvis J."/>
            <person name="Pertea M."/>
            <person name="Quesneville H."/>
            <person name="Reidenbach K.R."/>
            <person name="Rogers Y.H."/>
            <person name="Roth C.W."/>
            <person name="Schneider J.R."/>
            <person name="Schatz M."/>
            <person name="Shumway M."/>
            <person name="Stanke M."/>
            <person name="Stinson E.O."/>
            <person name="Tubio J.M."/>
            <person name="Vanzee J.P."/>
            <person name="Verjovski-Almeida S."/>
            <person name="Werner D."/>
            <person name="White O."/>
            <person name="Wyder S."/>
            <person name="Zeng Q."/>
            <person name="Zhao Q."/>
            <person name="Zhao Y."/>
            <person name="Hill C.A."/>
            <person name="Raikhel A.S."/>
            <person name="Soares M.B."/>
            <person name="Knudson D.L."/>
            <person name="Lee N.H."/>
            <person name="Galagan J."/>
            <person name="Salzberg S.L."/>
            <person name="Paulsen I.T."/>
            <person name="Dimopoulos G."/>
            <person name="Collins F.H."/>
            <person name="Birren B."/>
            <person name="Fraser-Liggett C.M."/>
            <person name="Severson D.W."/>
        </authorList>
    </citation>
    <scope>NUCLEOTIDE SEQUENCE [LARGE SCALE GENOMIC DNA]</scope>
    <source>
        <strain evidence="6">Liverpool</strain>
    </source>
</reference>
<evidence type="ECO:0000256" key="2">
    <source>
        <dbReference type="ARBA" id="ARBA00022723"/>
    </source>
</evidence>
<dbReference type="STRING" id="7159.Q16U99"/>
<evidence type="ECO:0000313" key="7">
    <source>
        <dbReference type="Proteomes" id="UP000682892"/>
    </source>
</evidence>
<gene>
    <name evidence="6" type="ORF">AaeL_AAEL009968</name>
</gene>
<proteinExistence type="inferred from homology"/>
<name>Q16U99_AEDAE</name>
<organism evidence="6 7">
    <name type="scientific">Aedes aegypti</name>
    <name type="common">Yellowfever mosquito</name>
    <name type="synonym">Culex aegypti</name>
    <dbReference type="NCBI Taxonomy" id="7159"/>
    <lineage>
        <taxon>Eukaryota</taxon>
        <taxon>Metazoa</taxon>
        <taxon>Ecdysozoa</taxon>
        <taxon>Arthropoda</taxon>
        <taxon>Hexapoda</taxon>
        <taxon>Insecta</taxon>
        <taxon>Pterygota</taxon>
        <taxon>Neoptera</taxon>
        <taxon>Endopterygota</taxon>
        <taxon>Diptera</taxon>
        <taxon>Nematocera</taxon>
        <taxon>Culicoidea</taxon>
        <taxon>Culicidae</taxon>
        <taxon>Culicinae</taxon>
        <taxon>Aedini</taxon>
        <taxon>Aedes</taxon>
        <taxon>Stegomyia</taxon>
    </lineage>
</organism>
<evidence type="ECO:0000259" key="5">
    <source>
        <dbReference type="Pfam" id="PF02872"/>
    </source>
</evidence>
<dbReference type="GO" id="GO:0046872">
    <property type="term" value="F:metal ion binding"/>
    <property type="evidence" value="ECO:0007669"/>
    <property type="project" value="UniProtKB-KW"/>
</dbReference>
<dbReference type="FunFam" id="3.90.780.10:FF:000001">
    <property type="entry name" value="NT5E isoform 3"/>
    <property type="match status" value="1"/>
</dbReference>
<dbReference type="GO" id="GO:0008253">
    <property type="term" value="F:5'-nucleotidase activity"/>
    <property type="evidence" value="ECO:0007669"/>
    <property type="project" value="TreeGrafter"/>
</dbReference>
<dbReference type="PhylomeDB" id="Q16U99"/>
<dbReference type="PaxDb" id="7159-AAEL009968-PA"/>
<reference evidence="6" key="3">
    <citation type="submission" date="2012-09" db="EMBL/GenBank/DDBJ databases">
        <authorList>
            <consortium name="VectorBase"/>
        </authorList>
    </citation>
    <scope>NUCLEOTIDE SEQUENCE</scope>
    <source>
        <strain evidence="6">Liverpool</strain>
    </source>
</reference>
<keyword evidence="2" id="KW-0479">Metal-binding</keyword>
<dbReference type="VEuPathDB" id="VectorBase:AAEL009968"/>
<dbReference type="InterPro" id="IPR006179">
    <property type="entry name" value="5_nucleotidase/apyrase"/>
</dbReference>
<keyword evidence="4" id="KW-0378">Hydrolase</keyword>
<dbReference type="Pfam" id="PF02872">
    <property type="entry name" value="5_nucleotid_C"/>
    <property type="match status" value="1"/>
</dbReference>
<dbReference type="EMBL" id="CH477627">
    <property type="protein sequence ID" value="EAT38117.1"/>
    <property type="molecule type" value="Genomic_DNA"/>
</dbReference>
<sequence length="226" mass="24969">MIPWKVSVDELGNRQVGSTVVDLLKSSCNVGECNIGSLIADSMVSAFIPLAEPGHWTYGAIAVIAVGGIRVSMFRGAINYANVIEVLPFENNLVCVELRGDYMLGVLEYAVEKSWDEDKFNGANMLQVSGLKVEFNVSKPIGERVLSVEARCHDCMVPSYSPLNPFKYYRVITNSFIVGGGDGFHIFPQHGRNKRFGPIDNVAFENYLKQRSPVIQGIDGRIKVYT</sequence>
<evidence type="ECO:0000256" key="3">
    <source>
        <dbReference type="ARBA" id="ARBA00022741"/>
    </source>
</evidence>
<dbReference type="InterPro" id="IPR008334">
    <property type="entry name" value="5'-Nucleotdase_C"/>
</dbReference>
<keyword evidence="3" id="KW-0547">Nucleotide-binding</keyword>
<evidence type="ECO:0000256" key="4">
    <source>
        <dbReference type="ARBA" id="ARBA00022801"/>
    </source>
</evidence>
<dbReference type="PANTHER" id="PTHR11575:SF32">
    <property type="entry name" value="APYRASE-LIKE PROTEIN"/>
    <property type="match status" value="1"/>
</dbReference>
<dbReference type="PRINTS" id="PR01607">
    <property type="entry name" value="APYRASEFAMLY"/>
</dbReference>
<dbReference type="eggNOG" id="KOG4419">
    <property type="taxonomic scope" value="Eukaryota"/>
</dbReference>
<comment type="similarity">
    <text evidence="1">Belongs to the 5'-nucleotidase family.</text>
</comment>
<dbReference type="InterPro" id="IPR036907">
    <property type="entry name" value="5'-Nucleotdase_C_sf"/>
</dbReference>
<dbReference type="GO" id="GO:0005886">
    <property type="term" value="C:plasma membrane"/>
    <property type="evidence" value="ECO:0007669"/>
    <property type="project" value="TreeGrafter"/>
</dbReference>
<evidence type="ECO:0000256" key="1">
    <source>
        <dbReference type="ARBA" id="ARBA00006654"/>
    </source>
</evidence>
<dbReference type="GO" id="GO:0006196">
    <property type="term" value="P:AMP catabolic process"/>
    <property type="evidence" value="ECO:0007669"/>
    <property type="project" value="TreeGrafter"/>
</dbReference>
<dbReference type="Proteomes" id="UP000682892">
    <property type="component" value="Chromosome 2"/>
</dbReference>
<feature type="domain" description="5'-Nucleotidase C-terminal" evidence="5">
    <location>
        <begin position="21"/>
        <end position="187"/>
    </location>
</feature>
<dbReference type="HOGENOM" id="CLU_074730_1_0_1"/>
<dbReference type="GO" id="GO:0005615">
    <property type="term" value="C:extracellular space"/>
    <property type="evidence" value="ECO:0000314"/>
    <property type="project" value="UniProtKB"/>
</dbReference>
<dbReference type="Gene3D" id="3.90.780.10">
    <property type="entry name" value="5'-Nucleotidase, C-terminal domain"/>
    <property type="match status" value="1"/>
</dbReference>